<dbReference type="OMA" id="TMANMAK"/>
<sequence length="515" mass="58038">MALAQNVVPTGSAAKNDGANLEQSVSPMSPPVTAASTPRPLDYDRLVADIPFLPKPLAKIVTIIVRGTESMRPSSSDMLGMEGGVRWWKVLEPGRGVLYYECAQMCFMWPPYYSAAPETVKEMLDFIRAADENDDALQAAVRKYSLFETYQKERDERALARNRKDWVAAPIQAEAAPLKRRYNDREDLNDQSSHSQTDSPPRRVSRVKRRRRIVESDESSSEATDPQPQAKPKSVKKAPKQRMPGELIPGKKYYHWPPARLRVFRDIKGLADKDLPVSALGGPQHELESICTSSAVDLRLCNVDMSVEEILTYFPRHTVWREVLWRIMQHWPAVDIVEFIYWTRSLSGEKTVMRATIQKEFREVRTWAVKKLGEQKLAQKDVEGTKAVFKGSTVEGPKTMANMAKMNLDSGNTGCDKGEPFDYYVHDLAEGVQDDHHPTGKGAQLLTRVIEHVREVGDHDLLLSGVVEYAQQHDIVVPVSDQLTGGVDVEDKAARNRHKKTVADSYVAKFGHHPR</sequence>
<keyword evidence="3" id="KW-1185">Reference proteome</keyword>
<dbReference type="AlphaFoldDB" id="A0A7U2IA08"/>
<feature type="region of interest" description="Disordered" evidence="1">
    <location>
        <begin position="1"/>
        <end position="37"/>
    </location>
</feature>
<gene>
    <name evidence="2" type="ORF">JI435_134250</name>
</gene>
<dbReference type="EMBL" id="CP069041">
    <property type="protein sequence ID" value="QRD06006.1"/>
    <property type="molecule type" value="Genomic_DNA"/>
</dbReference>
<reference evidence="3" key="1">
    <citation type="journal article" date="2021" name="BMC Genomics">
        <title>Chromosome-level genome assembly and manually-curated proteome of model necrotroph Parastagonospora nodorum Sn15 reveals a genome-wide trove of candidate effector homologs, and redundancy of virulence-related functions within an accessory chromosome.</title>
        <authorList>
            <person name="Bertazzoni S."/>
            <person name="Jones D.A.B."/>
            <person name="Phan H.T."/>
            <person name="Tan K.-C."/>
            <person name="Hane J.K."/>
        </authorList>
    </citation>
    <scope>NUCLEOTIDE SEQUENCE [LARGE SCALE GENOMIC DNA]</scope>
    <source>
        <strain evidence="3">SN15 / ATCC MYA-4574 / FGSC 10173)</strain>
    </source>
</reference>
<evidence type="ECO:0000256" key="1">
    <source>
        <dbReference type="SAM" id="MobiDB-lite"/>
    </source>
</evidence>
<accession>A0A7U2IA08</accession>
<organism evidence="2 3">
    <name type="scientific">Phaeosphaeria nodorum (strain SN15 / ATCC MYA-4574 / FGSC 10173)</name>
    <name type="common">Glume blotch fungus</name>
    <name type="synonym">Parastagonospora nodorum</name>
    <dbReference type="NCBI Taxonomy" id="321614"/>
    <lineage>
        <taxon>Eukaryota</taxon>
        <taxon>Fungi</taxon>
        <taxon>Dikarya</taxon>
        <taxon>Ascomycota</taxon>
        <taxon>Pezizomycotina</taxon>
        <taxon>Dothideomycetes</taxon>
        <taxon>Pleosporomycetidae</taxon>
        <taxon>Pleosporales</taxon>
        <taxon>Pleosporineae</taxon>
        <taxon>Phaeosphaeriaceae</taxon>
        <taxon>Parastagonospora</taxon>
    </lineage>
</organism>
<evidence type="ECO:0000313" key="2">
    <source>
        <dbReference type="EMBL" id="QRD06006.1"/>
    </source>
</evidence>
<name>A0A7U2IA08_PHANO</name>
<feature type="compositionally biased region" description="Basic residues" evidence="1">
    <location>
        <begin position="203"/>
        <end position="212"/>
    </location>
</feature>
<dbReference type="VEuPathDB" id="FungiDB:JI435_134250"/>
<protein>
    <submittedName>
        <fullName evidence="2">Uncharacterized protein</fullName>
    </submittedName>
</protein>
<dbReference type="Proteomes" id="UP000663193">
    <property type="component" value="Chromosome 19"/>
</dbReference>
<evidence type="ECO:0000313" key="3">
    <source>
        <dbReference type="Proteomes" id="UP000663193"/>
    </source>
</evidence>
<dbReference type="OrthoDB" id="3800972at2759"/>
<feature type="region of interest" description="Disordered" evidence="1">
    <location>
        <begin position="178"/>
        <end position="249"/>
    </location>
</feature>
<proteinExistence type="predicted"/>